<gene>
    <name evidence="2" type="ORF">EKD16_11740</name>
</gene>
<dbReference type="RefSeq" id="WP_131098369.1">
    <property type="nucleotide sequence ID" value="NZ_CP036455.1"/>
</dbReference>
<evidence type="ECO:0000313" key="3">
    <source>
        <dbReference type="Proteomes" id="UP000292235"/>
    </source>
</evidence>
<reference evidence="2 3" key="1">
    <citation type="submission" date="2019-02" db="EMBL/GenBank/DDBJ databases">
        <authorList>
            <person name="Khodamoradi S."/>
            <person name="Hahnke R.L."/>
            <person name="Kaempfer P."/>
            <person name="Schumann P."/>
            <person name="Rohde M."/>
            <person name="Steinert M."/>
            <person name="Luzhetskyy A."/>
            <person name="Wink J."/>
            <person name="Ruckert C."/>
        </authorList>
    </citation>
    <scope>NUCLEOTIDE SEQUENCE [LARGE SCALE GENOMIC DNA]</scope>
    <source>
        <strain evidence="2 3">M2</strain>
    </source>
</reference>
<feature type="compositionally biased region" description="Polar residues" evidence="1">
    <location>
        <begin position="403"/>
        <end position="416"/>
    </location>
</feature>
<dbReference type="AlphaFoldDB" id="A0A4P6Q491"/>
<dbReference type="EMBL" id="CP036455">
    <property type="protein sequence ID" value="QBI54131.1"/>
    <property type="molecule type" value="Genomic_DNA"/>
</dbReference>
<organism evidence="2 3">
    <name type="scientific">Streptomonospora litoralis</name>
    <dbReference type="NCBI Taxonomy" id="2498135"/>
    <lineage>
        <taxon>Bacteria</taxon>
        <taxon>Bacillati</taxon>
        <taxon>Actinomycetota</taxon>
        <taxon>Actinomycetes</taxon>
        <taxon>Streptosporangiales</taxon>
        <taxon>Nocardiopsidaceae</taxon>
        <taxon>Streptomonospora</taxon>
    </lineage>
</organism>
<proteinExistence type="predicted"/>
<protein>
    <recommendedName>
        <fullName evidence="4">YwqJ-like deaminase</fullName>
    </recommendedName>
</protein>
<feature type="region of interest" description="Disordered" evidence="1">
    <location>
        <begin position="400"/>
        <end position="607"/>
    </location>
</feature>
<evidence type="ECO:0008006" key="4">
    <source>
        <dbReference type="Google" id="ProtNLM"/>
    </source>
</evidence>
<feature type="region of interest" description="Disordered" evidence="1">
    <location>
        <begin position="335"/>
        <end position="357"/>
    </location>
</feature>
<feature type="compositionally biased region" description="Gly residues" evidence="1">
    <location>
        <begin position="335"/>
        <end position="349"/>
    </location>
</feature>
<feature type="compositionally biased region" description="Basic and acidic residues" evidence="1">
    <location>
        <begin position="571"/>
        <end position="581"/>
    </location>
</feature>
<keyword evidence="3" id="KW-1185">Reference proteome</keyword>
<name>A0A4P6Q491_9ACTN</name>
<feature type="compositionally biased region" description="Basic and acidic residues" evidence="1">
    <location>
        <begin position="513"/>
        <end position="539"/>
    </location>
</feature>
<dbReference type="KEGG" id="strr:EKD16_11740"/>
<dbReference type="Proteomes" id="UP000292235">
    <property type="component" value="Chromosome"/>
</dbReference>
<sequence length="818" mass="85774">MTHEVIRPDDVPVPKVDCDALEAAATNLRSDGTDVAQAGQDIKSSWEALEGVYSAPEAPTLFAAINPVATKGDDFDSGASSVADALADFAAEVRPIKARLKALKADAEDFQEEIAGDDDWREDQDKIDELDQLNNDILAAMHDYQRAERDCANAITALFDGTTFVATAPGEEGSLGPNEQAHGFTDALSGVKTPWATPQEHDAEWYVDVWDGVQDFGVGIAEDLGSMVGLYGDDGWGVSSVGAWGNNLADNWTDTLNGLGSLVGLYGEDGWGVGSGGQWWDNFSSGWTEFAHAVVPWREWGDRPGYVITQSVLNIGSMFVGGAGVYKALASGARKVGGGSGDVDVGGRGGDADVTPDMDALRLGDGSGRFSVQGLQNKLDGLDIDSSTTGGLQDALSRAENFGDSSVPSGSGTPNNAPADLTPAIDTNGGPQLQPAGGRVPDIQANTDGPPSSAPKPDTGSPDPSSLDPKPSPAPDTPERPSSPSSGPGGSDQPGSGNPPEGGGGDRPPVPRVDAERGDGGERPDGDAPEPKETDRPEIPEEDGPDGQEPANKDGGPEGVEEPVDPNAPDPTHEPESKSPDGDNQPDSEQEGGQSGLRTNPLPPDFTRSHVLEQLDESRVTRGDAGLIETVDGRPVNSYMRAAVTDRADFMRDSVEQGEHSKADLGKTRGAVNSIAIDLRTGRVTEGINGRVGTALNETDLHAVLGERLRIMEEEGPYTIGEPGSPDAFEHIHPTFDDPLRHAEIKALNGLLEARGESATMGALKEFRVDNLFTLRHDGPEDAHCCGSCTRLLGDTSSPNAGKTFTPQGQSDPEVFHD</sequence>
<accession>A0A4P6Q491</accession>
<dbReference type="OrthoDB" id="3917849at2"/>
<evidence type="ECO:0000313" key="2">
    <source>
        <dbReference type="EMBL" id="QBI54131.1"/>
    </source>
</evidence>
<evidence type="ECO:0000256" key="1">
    <source>
        <dbReference type="SAM" id="MobiDB-lite"/>
    </source>
</evidence>